<evidence type="ECO:0000256" key="1">
    <source>
        <dbReference type="SAM" id="MobiDB-lite"/>
    </source>
</evidence>
<dbReference type="Proteomes" id="UP000247476">
    <property type="component" value="Unassembled WGS sequence"/>
</dbReference>
<name>A0A2V5KC96_9BACL</name>
<dbReference type="AlphaFoldDB" id="A0A2V5KC96"/>
<dbReference type="RefSeq" id="WP_110839585.1">
    <property type="nucleotide sequence ID" value="NZ_QJVJ01000003.1"/>
</dbReference>
<gene>
    <name evidence="2" type="ORF">DLM86_08690</name>
</gene>
<protein>
    <submittedName>
        <fullName evidence="2">Uncharacterized protein</fullName>
    </submittedName>
</protein>
<proteinExistence type="predicted"/>
<feature type="compositionally biased region" description="Basic and acidic residues" evidence="1">
    <location>
        <begin position="53"/>
        <end position="64"/>
    </location>
</feature>
<accession>A0A2V5KC96</accession>
<evidence type="ECO:0000313" key="3">
    <source>
        <dbReference type="Proteomes" id="UP000247476"/>
    </source>
</evidence>
<evidence type="ECO:0000313" key="2">
    <source>
        <dbReference type="EMBL" id="PYI55784.1"/>
    </source>
</evidence>
<dbReference type="EMBL" id="QJVJ01000003">
    <property type="protein sequence ID" value="PYI55784.1"/>
    <property type="molecule type" value="Genomic_DNA"/>
</dbReference>
<organism evidence="2 3">
    <name type="scientific">Paenibacillus flagellatus</name>
    <dbReference type="NCBI Taxonomy" id="2211139"/>
    <lineage>
        <taxon>Bacteria</taxon>
        <taxon>Bacillati</taxon>
        <taxon>Bacillota</taxon>
        <taxon>Bacilli</taxon>
        <taxon>Bacillales</taxon>
        <taxon>Paenibacillaceae</taxon>
        <taxon>Paenibacillus</taxon>
    </lineage>
</organism>
<comment type="caution">
    <text evidence="2">The sequence shown here is derived from an EMBL/GenBank/DDBJ whole genome shotgun (WGS) entry which is preliminary data.</text>
</comment>
<feature type="region of interest" description="Disordered" evidence="1">
    <location>
        <begin position="105"/>
        <end position="127"/>
    </location>
</feature>
<reference evidence="2 3" key="1">
    <citation type="submission" date="2018-05" db="EMBL/GenBank/DDBJ databases">
        <title>Paenibacillus flagellatus sp. nov., isolated from selenium mineral soil.</title>
        <authorList>
            <person name="Dai X."/>
        </authorList>
    </citation>
    <scope>NUCLEOTIDE SEQUENCE [LARGE SCALE GENOMIC DNA]</scope>
    <source>
        <strain evidence="2 3">DXL2</strain>
    </source>
</reference>
<feature type="region of interest" description="Disordered" evidence="1">
    <location>
        <begin position="44"/>
        <end position="72"/>
    </location>
</feature>
<keyword evidence="3" id="KW-1185">Reference proteome</keyword>
<feature type="region of interest" description="Disordered" evidence="1">
    <location>
        <begin position="1"/>
        <end position="24"/>
    </location>
</feature>
<dbReference type="OrthoDB" id="2624098at2"/>
<sequence length="127" mass="13874">MNDRIPPVGAGPSATRDRNGAAADWTDDIELLQARIRELRRVSRLAGEAPSAEADRPEASDGRHAGGATGRSMLESLAYGQTVNVRYERPKRIVRKQWRSANLYDTTLGDGLMPDGGWKNGDGRGDR</sequence>